<reference evidence="2 3" key="1">
    <citation type="submission" date="2008-07" db="EMBL/GenBank/DDBJ databases">
        <title>Complete sequence of Geobacter bemidjiensis BEM.</title>
        <authorList>
            <consortium name="US DOE Joint Genome Institute"/>
            <person name="Lucas S."/>
            <person name="Copeland A."/>
            <person name="Lapidus A."/>
            <person name="Glavina del Rio T."/>
            <person name="Dalin E."/>
            <person name="Tice H."/>
            <person name="Bruce D."/>
            <person name="Goodwin L."/>
            <person name="Pitluck S."/>
            <person name="Kiss H."/>
            <person name="Brettin T."/>
            <person name="Detter J.C."/>
            <person name="Han C."/>
            <person name="Kuske C.R."/>
            <person name="Schmutz J."/>
            <person name="Larimer F."/>
            <person name="Land M."/>
            <person name="Hauser L."/>
            <person name="Kyrpides N."/>
            <person name="Lykidis A."/>
            <person name="Lovley D."/>
            <person name="Richardson P."/>
        </authorList>
    </citation>
    <scope>NUCLEOTIDE SEQUENCE [LARGE SCALE GENOMIC DNA]</scope>
    <source>
        <strain evidence="3">ATCC BAA-1014 / DSM 16622 / JCM 12645 / Bem</strain>
    </source>
</reference>
<protein>
    <submittedName>
        <fullName evidence="2">Uncharacterized protein</fullName>
    </submittedName>
</protein>
<dbReference type="HOGENOM" id="CLU_3043813_0_0_7"/>
<evidence type="ECO:0000313" key="2">
    <source>
        <dbReference type="EMBL" id="ADO00839.1"/>
    </source>
</evidence>
<dbReference type="STRING" id="404380.Gbem_4139"/>
<keyword evidence="3" id="KW-1185">Reference proteome</keyword>
<dbReference type="EMBL" id="CP001124">
    <property type="protein sequence ID" value="ADO00839.1"/>
    <property type="molecule type" value="Genomic_DNA"/>
</dbReference>
<organism evidence="2 3">
    <name type="scientific">Citrifermentans bemidjiense (strain ATCC BAA-1014 / DSM 16622 / JCM 12645 / Bem)</name>
    <name type="common">Geobacter bemidjiensis</name>
    <dbReference type="NCBI Taxonomy" id="404380"/>
    <lineage>
        <taxon>Bacteria</taxon>
        <taxon>Pseudomonadati</taxon>
        <taxon>Thermodesulfobacteriota</taxon>
        <taxon>Desulfuromonadia</taxon>
        <taxon>Geobacterales</taxon>
        <taxon>Geobacteraceae</taxon>
        <taxon>Citrifermentans</taxon>
    </lineage>
</organism>
<evidence type="ECO:0000256" key="1">
    <source>
        <dbReference type="SAM" id="MobiDB-lite"/>
    </source>
</evidence>
<gene>
    <name evidence="2" type="ordered locus">Gbem_4139</name>
</gene>
<feature type="region of interest" description="Disordered" evidence="1">
    <location>
        <begin position="30"/>
        <end position="54"/>
    </location>
</feature>
<evidence type="ECO:0000313" key="3">
    <source>
        <dbReference type="Proteomes" id="UP000008825"/>
    </source>
</evidence>
<reference evidence="2 3" key="2">
    <citation type="journal article" date="2010" name="BMC Genomics">
        <title>The genome of Geobacter bemidjiensis, exemplar for the subsurface clade of Geobacter species that predominate in Fe(III)-reducing subsurface environments.</title>
        <authorList>
            <person name="Aklujkar M."/>
            <person name="Young N.D."/>
            <person name="Holmes D."/>
            <person name="Chavan M."/>
            <person name="Risso C."/>
            <person name="Kiss H.E."/>
            <person name="Han C.S."/>
            <person name="Land M.L."/>
            <person name="Lovley D.R."/>
        </authorList>
    </citation>
    <scope>NUCLEOTIDE SEQUENCE [LARGE SCALE GENOMIC DNA]</scope>
    <source>
        <strain evidence="3">ATCC BAA-1014 / DSM 16622 / JCM 12645 / Bem</strain>
    </source>
</reference>
<sequence length="54" mass="5799">MKKRASKTRIPEGAMASILAQVRRVRLAATSPRSLGVAQGPPSENRVPIRGTDD</sequence>
<accession>E1P6E4</accession>
<proteinExistence type="predicted"/>
<dbReference type="KEGG" id="gbm:Gbem_4139"/>
<dbReference type="AlphaFoldDB" id="E1P6E4"/>
<dbReference type="Proteomes" id="UP000008825">
    <property type="component" value="Chromosome"/>
</dbReference>
<name>E1P6E4_CITBB</name>